<reference evidence="2 3" key="1">
    <citation type="submission" date="2024-06" db="EMBL/GenBank/DDBJ databases">
        <title>Genomic Encyclopedia of Type Strains, Phase IV (KMG-IV): sequencing the most valuable type-strain genomes for metagenomic binning, comparative biology and taxonomic classification.</title>
        <authorList>
            <person name="Goeker M."/>
        </authorList>
    </citation>
    <scope>NUCLEOTIDE SEQUENCE [LARGE SCALE GENOMIC DNA]</scope>
    <source>
        <strain evidence="2 3">DSM 29492</strain>
    </source>
</reference>
<evidence type="ECO:0008006" key="4">
    <source>
        <dbReference type="Google" id="ProtNLM"/>
    </source>
</evidence>
<keyword evidence="1" id="KW-0472">Membrane</keyword>
<feature type="transmembrane region" description="Helical" evidence="1">
    <location>
        <begin position="204"/>
        <end position="226"/>
    </location>
</feature>
<sequence length="283" mass="30157">MKKQKENFAYESLGQRIRTEWKIYLLAFLFVLIADNIGQIKIPVGTGMFILFPIFYAIILGVVSGPQVLKIVENKHVKAASKLVVVGIAPFNVKLGITAGANIETILSAGPAVLLHGFGNLFGIFLALPVAILLGMKREAVGACFSINREYHMALINNIYGADSAEARGSLSIYIVGGMVGTIYFGILASAVAMTGLFHPEAMGLASGVGAGIMMASSSASLCAMYPDFAESIKTLASVGETMAGITGIYINMFIAIPLCDKLYQILEPKLGHFGRKKKAGKE</sequence>
<feature type="transmembrane region" description="Helical" evidence="1">
    <location>
        <begin position="113"/>
        <end position="134"/>
    </location>
</feature>
<evidence type="ECO:0000313" key="3">
    <source>
        <dbReference type="Proteomes" id="UP001549106"/>
    </source>
</evidence>
<dbReference type="EMBL" id="JBEPMJ010000008">
    <property type="protein sequence ID" value="MET3750157.1"/>
    <property type="molecule type" value="Genomic_DNA"/>
</dbReference>
<dbReference type="Pfam" id="PF11299">
    <property type="entry name" value="DUF3100"/>
    <property type="match status" value="1"/>
</dbReference>
<feature type="transmembrane region" description="Helical" evidence="1">
    <location>
        <begin position="173"/>
        <end position="198"/>
    </location>
</feature>
<protein>
    <recommendedName>
        <fullName evidence="4">DUF3100 domain-containing protein</fullName>
    </recommendedName>
</protein>
<keyword evidence="3" id="KW-1185">Reference proteome</keyword>
<feature type="transmembrane region" description="Helical" evidence="1">
    <location>
        <begin position="44"/>
        <end position="63"/>
    </location>
</feature>
<evidence type="ECO:0000313" key="2">
    <source>
        <dbReference type="EMBL" id="MET3750157.1"/>
    </source>
</evidence>
<dbReference type="Proteomes" id="UP001549106">
    <property type="component" value="Unassembled WGS sequence"/>
</dbReference>
<keyword evidence="1" id="KW-0812">Transmembrane</keyword>
<comment type="caution">
    <text evidence="2">The sequence shown here is derived from an EMBL/GenBank/DDBJ whole genome shotgun (WGS) entry which is preliminary data.</text>
</comment>
<proteinExistence type="predicted"/>
<gene>
    <name evidence="2" type="ORF">ABID24_001401</name>
</gene>
<feature type="transmembrane region" description="Helical" evidence="1">
    <location>
        <begin position="21"/>
        <end position="38"/>
    </location>
</feature>
<evidence type="ECO:0000256" key="1">
    <source>
        <dbReference type="SAM" id="Phobius"/>
    </source>
</evidence>
<accession>A0ABV2M133</accession>
<name>A0ABV2M133_9FIRM</name>
<keyword evidence="1" id="KW-1133">Transmembrane helix</keyword>
<feature type="transmembrane region" description="Helical" evidence="1">
    <location>
        <begin position="83"/>
        <end position="101"/>
    </location>
</feature>
<organism evidence="2 3">
    <name type="scientific">Blautia caecimuris</name>
    <dbReference type="NCBI Taxonomy" id="1796615"/>
    <lineage>
        <taxon>Bacteria</taxon>
        <taxon>Bacillati</taxon>
        <taxon>Bacillota</taxon>
        <taxon>Clostridia</taxon>
        <taxon>Lachnospirales</taxon>
        <taxon>Lachnospiraceae</taxon>
        <taxon>Blautia</taxon>
    </lineage>
</organism>
<dbReference type="InterPro" id="IPR021450">
    <property type="entry name" value="DUF3100"/>
</dbReference>